<keyword evidence="1" id="KW-0732">Signal</keyword>
<proteinExistence type="predicted"/>
<name>A0A4Y2DRB5_ARAVE</name>
<evidence type="ECO:0000313" key="3">
    <source>
        <dbReference type="Proteomes" id="UP000499080"/>
    </source>
</evidence>
<keyword evidence="3" id="KW-1185">Reference proteome</keyword>
<protein>
    <submittedName>
        <fullName evidence="2">Uncharacterized protein</fullName>
    </submittedName>
</protein>
<dbReference type="Proteomes" id="UP000499080">
    <property type="component" value="Unassembled WGS sequence"/>
</dbReference>
<organism evidence="2 3">
    <name type="scientific">Araneus ventricosus</name>
    <name type="common">Orbweaver spider</name>
    <name type="synonym">Epeira ventricosa</name>
    <dbReference type="NCBI Taxonomy" id="182803"/>
    <lineage>
        <taxon>Eukaryota</taxon>
        <taxon>Metazoa</taxon>
        <taxon>Ecdysozoa</taxon>
        <taxon>Arthropoda</taxon>
        <taxon>Chelicerata</taxon>
        <taxon>Arachnida</taxon>
        <taxon>Araneae</taxon>
        <taxon>Araneomorphae</taxon>
        <taxon>Entelegynae</taxon>
        <taxon>Araneoidea</taxon>
        <taxon>Araneidae</taxon>
        <taxon>Araneus</taxon>
    </lineage>
</organism>
<reference evidence="2 3" key="1">
    <citation type="journal article" date="2019" name="Sci. Rep.">
        <title>Orb-weaving spider Araneus ventricosus genome elucidates the spidroin gene catalogue.</title>
        <authorList>
            <person name="Kono N."/>
            <person name="Nakamura H."/>
            <person name="Ohtoshi R."/>
            <person name="Moran D.A.P."/>
            <person name="Shinohara A."/>
            <person name="Yoshida Y."/>
            <person name="Fujiwara M."/>
            <person name="Mori M."/>
            <person name="Tomita M."/>
            <person name="Arakawa K."/>
        </authorList>
    </citation>
    <scope>NUCLEOTIDE SEQUENCE [LARGE SCALE GENOMIC DNA]</scope>
</reference>
<gene>
    <name evidence="2" type="ORF">AVEN_259872_1</name>
</gene>
<dbReference type="EMBL" id="BGPR01000420">
    <property type="protein sequence ID" value="GBM19291.1"/>
    <property type="molecule type" value="Genomic_DNA"/>
</dbReference>
<evidence type="ECO:0000256" key="1">
    <source>
        <dbReference type="SAM" id="SignalP"/>
    </source>
</evidence>
<comment type="caution">
    <text evidence="2">The sequence shown here is derived from an EMBL/GenBank/DDBJ whole genome shotgun (WGS) entry which is preliminary data.</text>
</comment>
<feature type="chain" id="PRO_5021201802" evidence="1">
    <location>
        <begin position="19"/>
        <end position="164"/>
    </location>
</feature>
<evidence type="ECO:0000313" key="2">
    <source>
        <dbReference type="EMBL" id="GBM19291.1"/>
    </source>
</evidence>
<dbReference type="AlphaFoldDB" id="A0A4Y2DRB5"/>
<feature type="signal peptide" evidence="1">
    <location>
        <begin position="1"/>
        <end position="18"/>
    </location>
</feature>
<sequence length="164" mass="18561">MSSDRILVYLLISSSVLGIVSDTRTGMIVKRNRRFHLLPSEYQLPERWKSGRFLRSDPKYYDITYNEKKAAIPRDYSPTALPLTRLCAHNNCCSDSAGRCLTIPPKVPILLLATTNLFQQLKRSLAKQHFPSDDDMQTDGCHRLVPLSDGGSLRHRCTEIGLTV</sequence>
<accession>A0A4Y2DRB5</accession>